<gene>
    <name evidence="1" type="ORF">C900_02039</name>
</gene>
<accession>L8JXY0</accession>
<comment type="caution">
    <text evidence="1">The sequence shown here is derived from an EMBL/GenBank/DDBJ whole genome shotgun (WGS) entry which is preliminary data.</text>
</comment>
<name>L8JXY0_9BACT</name>
<dbReference type="AlphaFoldDB" id="L8JXY0"/>
<organism evidence="1 2">
    <name type="scientific">Fulvivirga imtechensis AK7</name>
    <dbReference type="NCBI Taxonomy" id="1237149"/>
    <lineage>
        <taxon>Bacteria</taxon>
        <taxon>Pseudomonadati</taxon>
        <taxon>Bacteroidota</taxon>
        <taxon>Cytophagia</taxon>
        <taxon>Cytophagales</taxon>
        <taxon>Fulvivirgaceae</taxon>
        <taxon>Fulvivirga</taxon>
    </lineage>
</organism>
<keyword evidence="2" id="KW-1185">Reference proteome</keyword>
<dbReference type="STRING" id="1237149.C900_02039"/>
<proteinExistence type="predicted"/>
<dbReference type="EMBL" id="AMZN01000003">
    <property type="protein sequence ID" value="ELR73635.1"/>
    <property type="molecule type" value="Genomic_DNA"/>
</dbReference>
<reference evidence="1 2" key="1">
    <citation type="submission" date="2012-12" db="EMBL/GenBank/DDBJ databases">
        <title>Genome assembly of Fulvivirga imtechensis AK7.</title>
        <authorList>
            <person name="Nupur N."/>
            <person name="Khatri I."/>
            <person name="Kumar R."/>
            <person name="Subramanian S."/>
            <person name="Pinnaka A."/>
        </authorList>
    </citation>
    <scope>NUCLEOTIDE SEQUENCE [LARGE SCALE GENOMIC DNA]</scope>
    <source>
        <strain evidence="1 2">AK7</strain>
    </source>
</reference>
<evidence type="ECO:0000313" key="1">
    <source>
        <dbReference type="EMBL" id="ELR73635.1"/>
    </source>
</evidence>
<dbReference type="Proteomes" id="UP000011135">
    <property type="component" value="Unassembled WGS sequence"/>
</dbReference>
<protein>
    <submittedName>
        <fullName evidence="1">Uncharacterized protein</fullName>
    </submittedName>
</protein>
<sequence>MFSSIYIFRIGRYFEDLQVKHQVMYVGYIMHHSSHWFYLAKAEFI</sequence>
<evidence type="ECO:0000313" key="2">
    <source>
        <dbReference type="Proteomes" id="UP000011135"/>
    </source>
</evidence>